<protein>
    <submittedName>
        <fullName evidence="1">Uncharacterized protein</fullName>
    </submittedName>
</protein>
<organism evidence="1">
    <name type="scientific">Anguilla anguilla</name>
    <name type="common">European freshwater eel</name>
    <name type="synonym">Muraena anguilla</name>
    <dbReference type="NCBI Taxonomy" id="7936"/>
    <lineage>
        <taxon>Eukaryota</taxon>
        <taxon>Metazoa</taxon>
        <taxon>Chordata</taxon>
        <taxon>Craniata</taxon>
        <taxon>Vertebrata</taxon>
        <taxon>Euteleostomi</taxon>
        <taxon>Actinopterygii</taxon>
        <taxon>Neopterygii</taxon>
        <taxon>Teleostei</taxon>
        <taxon>Anguilliformes</taxon>
        <taxon>Anguillidae</taxon>
        <taxon>Anguilla</taxon>
    </lineage>
</organism>
<reference evidence="1" key="2">
    <citation type="journal article" date="2015" name="Fish Shellfish Immunol.">
        <title>Early steps in the European eel (Anguilla anguilla)-Vibrio vulnificus interaction in the gills: Role of the RtxA13 toxin.</title>
        <authorList>
            <person name="Callol A."/>
            <person name="Pajuelo D."/>
            <person name="Ebbesson L."/>
            <person name="Teles M."/>
            <person name="MacKenzie S."/>
            <person name="Amaro C."/>
        </authorList>
    </citation>
    <scope>NUCLEOTIDE SEQUENCE</scope>
</reference>
<evidence type="ECO:0000313" key="1">
    <source>
        <dbReference type="EMBL" id="JAH14248.1"/>
    </source>
</evidence>
<name>A0A0E9QDT5_ANGAN</name>
<accession>A0A0E9QDT5</accession>
<proteinExistence type="predicted"/>
<dbReference type="EMBL" id="GBXM01094329">
    <property type="protein sequence ID" value="JAH14248.1"/>
    <property type="molecule type" value="Transcribed_RNA"/>
</dbReference>
<reference evidence="1" key="1">
    <citation type="submission" date="2014-11" db="EMBL/GenBank/DDBJ databases">
        <authorList>
            <person name="Amaro Gonzalez C."/>
        </authorList>
    </citation>
    <scope>NUCLEOTIDE SEQUENCE</scope>
</reference>
<sequence length="59" mass="6845">MLPVTDPNWTIHLVLCIRRCTHFAPHCCFHFSINGYHLMQCNYALFKCKPLPQVIVTTA</sequence>
<dbReference type="AlphaFoldDB" id="A0A0E9QDT5"/>